<evidence type="ECO:0000313" key="7">
    <source>
        <dbReference type="Proteomes" id="UP000222542"/>
    </source>
</evidence>
<dbReference type="Gramene" id="PHT72581">
    <property type="protein sequence ID" value="PHT72581"/>
    <property type="gene ID" value="T459_23366"/>
</dbReference>
<dbReference type="SUPFAM" id="SSF100920">
    <property type="entry name" value="Heat shock protein 70kD (HSP70), peptide-binding domain"/>
    <property type="match status" value="1"/>
</dbReference>
<dbReference type="STRING" id="4072.A0A2G2YSH2"/>
<dbReference type="PANTHER" id="PTHR11659:SF0">
    <property type="entry name" value="GLUTAMYL-TRNA(GLN) AMIDOTRANSFERASE SUBUNIT B, MITOCHONDRIAL"/>
    <property type="match status" value="1"/>
</dbReference>
<organism evidence="6 7">
    <name type="scientific">Capsicum annuum</name>
    <name type="common">Capsicum pepper</name>
    <dbReference type="NCBI Taxonomy" id="4072"/>
    <lineage>
        <taxon>Eukaryota</taxon>
        <taxon>Viridiplantae</taxon>
        <taxon>Streptophyta</taxon>
        <taxon>Embryophyta</taxon>
        <taxon>Tracheophyta</taxon>
        <taxon>Spermatophyta</taxon>
        <taxon>Magnoliopsida</taxon>
        <taxon>eudicotyledons</taxon>
        <taxon>Gunneridae</taxon>
        <taxon>Pentapetalae</taxon>
        <taxon>asterids</taxon>
        <taxon>lamiids</taxon>
        <taxon>Solanales</taxon>
        <taxon>Solanaceae</taxon>
        <taxon>Solanoideae</taxon>
        <taxon>Capsiceae</taxon>
        <taxon>Capsicum</taxon>
    </lineage>
</organism>
<dbReference type="InterPro" id="IPR017959">
    <property type="entry name" value="Asn/Gln-tRNA_amidoTrfase_suB/E"/>
</dbReference>
<dbReference type="GO" id="GO:0006412">
    <property type="term" value="P:translation"/>
    <property type="evidence" value="ECO:0007669"/>
    <property type="project" value="UniProtKB-KW"/>
</dbReference>
<keyword evidence="3" id="KW-0067">ATP-binding</keyword>
<evidence type="ECO:0000259" key="5">
    <source>
        <dbReference type="SMART" id="SM00845"/>
    </source>
</evidence>
<keyword evidence="1" id="KW-0436">Ligase</keyword>
<dbReference type="PANTHER" id="PTHR11659">
    <property type="entry name" value="GLUTAMYL-TRNA GLN AMIDOTRANSFERASE SUBUNIT B MITOCHONDRIAL AND PROKARYOTIC PET112-RELATED"/>
    <property type="match status" value="1"/>
</dbReference>
<dbReference type="GO" id="GO:0005524">
    <property type="term" value="F:ATP binding"/>
    <property type="evidence" value="ECO:0007669"/>
    <property type="project" value="UniProtKB-KW"/>
</dbReference>
<dbReference type="Pfam" id="PF02637">
    <property type="entry name" value="GatB_Yqey"/>
    <property type="match status" value="2"/>
</dbReference>
<dbReference type="InterPro" id="IPR018027">
    <property type="entry name" value="Asn/Gln_amidotransferase"/>
</dbReference>
<dbReference type="SMART" id="SM00845">
    <property type="entry name" value="GatB_Yqey"/>
    <property type="match status" value="2"/>
</dbReference>
<proteinExistence type="predicted"/>
<dbReference type="SUPFAM" id="SSF100934">
    <property type="entry name" value="Heat shock protein 70kD (HSP70), C-terminal subdomain"/>
    <property type="match status" value="1"/>
</dbReference>
<gene>
    <name evidence="6" type="ORF">T459_23366</name>
</gene>
<evidence type="ECO:0000256" key="1">
    <source>
        <dbReference type="ARBA" id="ARBA00022598"/>
    </source>
</evidence>
<dbReference type="Pfam" id="PF00012">
    <property type="entry name" value="HSP70"/>
    <property type="match status" value="1"/>
</dbReference>
<keyword evidence="2" id="KW-0547">Nucleotide-binding</keyword>
<evidence type="ECO:0000256" key="3">
    <source>
        <dbReference type="ARBA" id="ARBA00022840"/>
    </source>
</evidence>
<dbReference type="SUPFAM" id="SSF89095">
    <property type="entry name" value="GatB/YqeY motif"/>
    <property type="match status" value="2"/>
</dbReference>
<dbReference type="InterPro" id="IPR029047">
    <property type="entry name" value="HSP70_peptide-bd_sf"/>
</dbReference>
<dbReference type="GO" id="GO:0140662">
    <property type="term" value="F:ATP-dependent protein folding chaperone"/>
    <property type="evidence" value="ECO:0007669"/>
    <property type="project" value="InterPro"/>
</dbReference>
<name>A0A2G2YSH2_CAPAN</name>
<dbReference type="Proteomes" id="UP000222542">
    <property type="component" value="Unassembled WGS sequence"/>
</dbReference>
<evidence type="ECO:0000256" key="4">
    <source>
        <dbReference type="ARBA" id="ARBA00022917"/>
    </source>
</evidence>
<dbReference type="GO" id="GO:0070681">
    <property type="term" value="P:glutaminyl-tRNAGln biosynthesis via transamidation"/>
    <property type="evidence" value="ECO:0000318"/>
    <property type="project" value="GO_Central"/>
</dbReference>
<keyword evidence="4" id="KW-0648">Protein biosynthesis</keyword>
<accession>A0A2G2YSH2</accession>
<evidence type="ECO:0000256" key="2">
    <source>
        <dbReference type="ARBA" id="ARBA00022741"/>
    </source>
</evidence>
<feature type="domain" description="Asn/Gln amidotransferase" evidence="5">
    <location>
        <begin position="326"/>
        <end position="413"/>
    </location>
</feature>
<evidence type="ECO:0000313" key="6">
    <source>
        <dbReference type="EMBL" id="PHT72581.1"/>
    </source>
</evidence>
<dbReference type="InterPro" id="IPR013126">
    <property type="entry name" value="Hsp_70_fam"/>
</dbReference>
<dbReference type="AlphaFoldDB" id="A0A2G2YSH2"/>
<reference evidence="6 7" key="2">
    <citation type="journal article" date="2017" name="Genome Biol.">
        <title>New reference genome sequences of hot pepper reveal the massive evolution of plant disease-resistance genes by retroduplication.</title>
        <authorList>
            <person name="Kim S."/>
            <person name="Park J."/>
            <person name="Yeom S.I."/>
            <person name="Kim Y.M."/>
            <person name="Seo E."/>
            <person name="Kim K.T."/>
            <person name="Kim M.S."/>
            <person name="Lee J.M."/>
            <person name="Cheong K."/>
            <person name="Shin H.S."/>
            <person name="Kim S.B."/>
            <person name="Han K."/>
            <person name="Lee J."/>
            <person name="Park M."/>
            <person name="Lee H.A."/>
            <person name="Lee H.Y."/>
            <person name="Lee Y."/>
            <person name="Oh S."/>
            <person name="Lee J.H."/>
            <person name="Choi E."/>
            <person name="Choi E."/>
            <person name="Lee S.E."/>
            <person name="Jeon J."/>
            <person name="Kim H."/>
            <person name="Choi G."/>
            <person name="Song H."/>
            <person name="Lee J."/>
            <person name="Lee S.C."/>
            <person name="Kwon J.K."/>
            <person name="Lee H.Y."/>
            <person name="Koo N."/>
            <person name="Hong Y."/>
            <person name="Kim R.W."/>
            <person name="Kang W.H."/>
            <person name="Huh J.H."/>
            <person name="Kang B.C."/>
            <person name="Yang T.J."/>
            <person name="Lee Y.H."/>
            <person name="Bennetzen J.L."/>
            <person name="Choi D."/>
        </authorList>
    </citation>
    <scope>NUCLEOTIDE SEQUENCE [LARGE SCALE GENOMIC DNA]</scope>
    <source>
        <strain evidence="7">cv. CM334</strain>
    </source>
</reference>
<sequence length="570" mass="63361">MNTKKWPMFEDWEEIFGKDRATGEFAEAPLDAIEEIQKSQTPQLCNNMSLGFLIDVDDEEEGDVYHSSKIGTGEAENVAGYSAFTTDEDATESSSFGGAENATGPNVFTGGENVAGATAGTSANENVGSRQTHKQVQDKIMGALIEKLGECDRSDVRCQVYSILKSFVFLELYNDLLLLDVTPLSFDLETAGGVMTVFIPRNTNIAIEQAIQWLNGNQLAEADKFEGKMKELESFCIPMFKIFILALMVTNWQCLWTNVQELYFSTEVLQDKTFREIMVGAPKLEFFELFSYWGYNDLTFDSPYLRTVNICEYETIDYENDKHIADFFDTTIVGGANVKLAANWIMGDIAAYMKNEKVTINEIKLTPKELGELIASIKDGTISGKIGNEPGIDMIFLIGDDVSIYHVLEIGLLFADYCYFPEPDLPGATLTEEYVDSIRESLPVLPEDKCLRHSSTKIYQLVLFCKGLICAQNFFDTTIVGGGDVKLAANWILGDIATYMKNEKVTINEIKLTPKESGALIASIKDGTISEKIGKKTRTGTDIVAKMVIETVTATKTVTKTKCWFLITEV</sequence>
<dbReference type="InterPro" id="IPR029048">
    <property type="entry name" value="HSP70_C_sf"/>
</dbReference>
<dbReference type="GO" id="GO:0016884">
    <property type="term" value="F:carbon-nitrogen ligase activity, with glutamine as amido-N-donor"/>
    <property type="evidence" value="ECO:0007669"/>
    <property type="project" value="InterPro"/>
</dbReference>
<dbReference type="InterPro" id="IPR003789">
    <property type="entry name" value="Asn/Gln_tRNA_amidoTrase-B-like"/>
</dbReference>
<feature type="domain" description="Asn/Gln amidotransferase" evidence="5">
    <location>
        <begin position="473"/>
        <end position="563"/>
    </location>
</feature>
<comment type="caution">
    <text evidence="6">The sequence shown here is derived from an EMBL/GenBank/DDBJ whole genome shotgun (WGS) entry which is preliminary data.</text>
</comment>
<dbReference type="EMBL" id="AYRZ02000009">
    <property type="protein sequence ID" value="PHT72581.1"/>
    <property type="molecule type" value="Genomic_DNA"/>
</dbReference>
<reference evidence="6 7" key="1">
    <citation type="journal article" date="2014" name="Nat. Genet.">
        <title>Genome sequence of the hot pepper provides insights into the evolution of pungency in Capsicum species.</title>
        <authorList>
            <person name="Kim S."/>
            <person name="Park M."/>
            <person name="Yeom S.I."/>
            <person name="Kim Y.M."/>
            <person name="Lee J.M."/>
            <person name="Lee H.A."/>
            <person name="Seo E."/>
            <person name="Choi J."/>
            <person name="Cheong K."/>
            <person name="Kim K.T."/>
            <person name="Jung K."/>
            <person name="Lee G.W."/>
            <person name="Oh S.K."/>
            <person name="Bae C."/>
            <person name="Kim S.B."/>
            <person name="Lee H.Y."/>
            <person name="Kim S.Y."/>
            <person name="Kim M.S."/>
            <person name="Kang B.C."/>
            <person name="Jo Y.D."/>
            <person name="Yang H.B."/>
            <person name="Jeong H.J."/>
            <person name="Kang W.H."/>
            <person name="Kwon J.K."/>
            <person name="Shin C."/>
            <person name="Lim J.Y."/>
            <person name="Park J.H."/>
            <person name="Huh J.H."/>
            <person name="Kim J.S."/>
            <person name="Kim B.D."/>
            <person name="Cohen O."/>
            <person name="Paran I."/>
            <person name="Suh M.C."/>
            <person name="Lee S.B."/>
            <person name="Kim Y.K."/>
            <person name="Shin Y."/>
            <person name="Noh S.J."/>
            <person name="Park J."/>
            <person name="Seo Y.S."/>
            <person name="Kwon S.Y."/>
            <person name="Kim H.A."/>
            <person name="Park J.M."/>
            <person name="Kim H.J."/>
            <person name="Choi S.B."/>
            <person name="Bosland P.W."/>
            <person name="Reeves G."/>
            <person name="Jo S.H."/>
            <person name="Lee B.W."/>
            <person name="Cho H.T."/>
            <person name="Choi H.S."/>
            <person name="Lee M.S."/>
            <person name="Yu Y."/>
            <person name="Do Choi Y."/>
            <person name="Park B.S."/>
            <person name="van Deynze A."/>
            <person name="Ashrafi H."/>
            <person name="Hill T."/>
            <person name="Kim W.T."/>
            <person name="Pai H.S."/>
            <person name="Ahn H.K."/>
            <person name="Yeam I."/>
            <person name="Giovannoni J.J."/>
            <person name="Rose J.K."/>
            <person name="Sorensen I."/>
            <person name="Lee S.J."/>
            <person name="Kim R.W."/>
            <person name="Choi I.Y."/>
            <person name="Choi B.S."/>
            <person name="Lim J.S."/>
            <person name="Lee Y.H."/>
            <person name="Choi D."/>
        </authorList>
    </citation>
    <scope>NUCLEOTIDE SEQUENCE [LARGE SCALE GENOMIC DNA]</scope>
    <source>
        <strain evidence="7">cv. CM334</strain>
    </source>
</reference>
<protein>
    <submittedName>
        <fullName evidence="6">Glutamyl-tRNA(Gln) amidotransferase subunit B, chloroplastic/mitochondrial</fullName>
    </submittedName>
</protein>
<keyword evidence="7" id="KW-1185">Reference proteome</keyword>
<dbReference type="Gene3D" id="2.60.34.10">
    <property type="entry name" value="Substrate Binding Domain Of DNAk, Chain A, domain 1"/>
    <property type="match status" value="1"/>
</dbReference>